<evidence type="ECO:0000259" key="5">
    <source>
        <dbReference type="PROSITE" id="PS50919"/>
    </source>
</evidence>
<feature type="chain" id="PRO_5007050587" description="MIR domain-containing protein" evidence="4">
    <location>
        <begin position="33"/>
        <end position="229"/>
    </location>
</feature>
<reference evidence="6" key="1">
    <citation type="submission" date="2016-01" db="EMBL/GenBank/DDBJ databases">
        <title>Reference transcriptome for the parasite Schistocephalus solidus: insights into the molecular evolution of parasitism.</title>
        <authorList>
            <person name="Hebert F.O."/>
            <person name="Grambauer S."/>
            <person name="Barber I."/>
            <person name="Landry C.R."/>
            <person name="Aubin-Horth N."/>
        </authorList>
    </citation>
    <scope>NUCLEOTIDE SEQUENCE</scope>
</reference>
<dbReference type="PANTHER" id="PTHR46809:SF2">
    <property type="entry name" value="GH21273P"/>
    <property type="match status" value="1"/>
</dbReference>
<evidence type="ECO:0000256" key="4">
    <source>
        <dbReference type="SAM" id="SignalP"/>
    </source>
</evidence>
<dbReference type="EMBL" id="GEEE01024526">
    <property type="protein sequence ID" value="JAP38699.1"/>
    <property type="molecule type" value="Transcribed_RNA"/>
</dbReference>
<dbReference type="InterPro" id="IPR016093">
    <property type="entry name" value="MIR_motif"/>
</dbReference>
<feature type="domain" description="MIR" evidence="5">
    <location>
        <begin position="99"/>
        <end position="154"/>
    </location>
</feature>
<evidence type="ECO:0000256" key="3">
    <source>
        <dbReference type="SAM" id="MobiDB-lite"/>
    </source>
</evidence>
<name>A0A0X3NFB5_SCHSO</name>
<feature type="signal peptide" evidence="4">
    <location>
        <begin position="1"/>
        <end position="32"/>
    </location>
</feature>
<evidence type="ECO:0000256" key="2">
    <source>
        <dbReference type="ARBA" id="ARBA00022737"/>
    </source>
</evidence>
<dbReference type="AlphaFoldDB" id="A0A0X3NFB5"/>
<feature type="domain" description="MIR" evidence="5">
    <location>
        <begin position="36"/>
        <end position="90"/>
    </location>
</feature>
<dbReference type="PANTHER" id="PTHR46809">
    <property type="entry name" value="STROMAL CELL-DERIVED FACTOR 2-LIKE PROTEIN"/>
    <property type="match status" value="1"/>
</dbReference>
<keyword evidence="2" id="KW-0677">Repeat</keyword>
<dbReference type="Pfam" id="PF02815">
    <property type="entry name" value="MIR"/>
    <property type="match status" value="1"/>
</dbReference>
<dbReference type="SUPFAM" id="SSF82109">
    <property type="entry name" value="MIR domain"/>
    <property type="match status" value="1"/>
</dbReference>
<keyword evidence="1 4" id="KW-0732">Signal</keyword>
<proteinExistence type="predicted"/>
<feature type="region of interest" description="Disordered" evidence="3">
    <location>
        <begin position="210"/>
        <end position="229"/>
    </location>
</feature>
<dbReference type="InterPro" id="IPR036300">
    <property type="entry name" value="MIR_dom_sf"/>
</dbReference>
<dbReference type="PROSITE" id="PS50919">
    <property type="entry name" value="MIR"/>
    <property type="match status" value="3"/>
</dbReference>
<evidence type="ECO:0000313" key="6">
    <source>
        <dbReference type="EMBL" id="JAP38699.1"/>
    </source>
</evidence>
<protein>
    <recommendedName>
        <fullName evidence="5">MIR domain-containing protein</fullName>
    </recommendedName>
</protein>
<dbReference type="SMART" id="SM00472">
    <property type="entry name" value="MIR"/>
    <property type="match status" value="3"/>
</dbReference>
<organism evidence="6">
    <name type="scientific">Schistocephalus solidus</name>
    <name type="common">Tapeworm</name>
    <dbReference type="NCBI Taxonomy" id="70667"/>
    <lineage>
        <taxon>Eukaryota</taxon>
        <taxon>Metazoa</taxon>
        <taxon>Spiralia</taxon>
        <taxon>Lophotrochozoa</taxon>
        <taxon>Platyhelminthes</taxon>
        <taxon>Cestoda</taxon>
        <taxon>Eucestoda</taxon>
        <taxon>Diphyllobothriidea</taxon>
        <taxon>Diphyllobothriidae</taxon>
        <taxon>Schistocephalus</taxon>
    </lineage>
</organism>
<dbReference type="Gene3D" id="2.80.10.50">
    <property type="match status" value="1"/>
</dbReference>
<feature type="domain" description="MIR" evidence="5">
    <location>
        <begin position="155"/>
        <end position="209"/>
    </location>
</feature>
<evidence type="ECO:0000256" key="1">
    <source>
        <dbReference type="ARBA" id="ARBA00022729"/>
    </source>
</evidence>
<sequence>MFFSAQLIQRTESLRMLFFWFLLCCSAWVVECALSPSLITCGSLMKLLNADYNVRLHSHDVQYGSGSGQQSVTAIDDVSEAGSYWKIMGPNGAAPCSRGKPIKCGSTVRLTHVVTKKNLHSHHFQSPLSKNYEVSAFGVDGVGDEGDDWKLHCDSSFWKRGEPFKLQHISTAGYLHISGRTFGQPISGQYEVAASKSSAYGSRWKSAEGVYVQPPEPESGNQSIERDEL</sequence>
<accession>A0A0X3NFB5</accession>
<gene>
    <name evidence="6" type="ORF">TR157136</name>
</gene>
<dbReference type="CDD" id="cd23293">
    <property type="entry name" value="beta-trefoil_MIR_SDF2_meta"/>
    <property type="match status" value="1"/>
</dbReference>